<keyword evidence="1" id="KW-1133">Transmembrane helix</keyword>
<organism evidence="2 3">
    <name type="scientific">Digitaria exilis</name>
    <dbReference type="NCBI Taxonomy" id="1010633"/>
    <lineage>
        <taxon>Eukaryota</taxon>
        <taxon>Viridiplantae</taxon>
        <taxon>Streptophyta</taxon>
        <taxon>Embryophyta</taxon>
        <taxon>Tracheophyta</taxon>
        <taxon>Spermatophyta</taxon>
        <taxon>Magnoliopsida</taxon>
        <taxon>Liliopsida</taxon>
        <taxon>Poales</taxon>
        <taxon>Poaceae</taxon>
        <taxon>PACMAD clade</taxon>
        <taxon>Panicoideae</taxon>
        <taxon>Panicodae</taxon>
        <taxon>Paniceae</taxon>
        <taxon>Anthephorinae</taxon>
        <taxon>Digitaria</taxon>
    </lineage>
</organism>
<comment type="caution">
    <text evidence="2">The sequence shown here is derived from an EMBL/GenBank/DDBJ whole genome shotgun (WGS) entry which is preliminary data.</text>
</comment>
<protein>
    <submittedName>
        <fullName evidence="2">Uncharacterized protein</fullName>
    </submittedName>
</protein>
<evidence type="ECO:0000313" key="2">
    <source>
        <dbReference type="EMBL" id="KAF8694774.1"/>
    </source>
</evidence>
<reference evidence="2" key="1">
    <citation type="submission" date="2020-07" db="EMBL/GenBank/DDBJ databases">
        <title>Genome sequence and genetic diversity analysis of an under-domesticated orphan crop, white fonio (Digitaria exilis).</title>
        <authorList>
            <person name="Bennetzen J.L."/>
            <person name="Chen S."/>
            <person name="Ma X."/>
            <person name="Wang X."/>
            <person name="Yssel A.E.J."/>
            <person name="Chaluvadi S.R."/>
            <person name="Johnson M."/>
            <person name="Gangashetty P."/>
            <person name="Hamidou F."/>
            <person name="Sanogo M.D."/>
            <person name="Zwaenepoel A."/>
            <person name="Wallace J."/>
            <person name="Van De Peer Y."/>
            <person name="Van Deynze A."/>
        </authorList>
    </citation>
    <scope>NUCLEOTIDE SEQUENCE</scope>
    <source>
        <tissue evidence="2">Leaves</tissue>
    </source>
</reference>
<dbReference type="OrthoDB" id="695387at2759"/>
<evidence type="ECO:0000256" key="1">
    <source>
        <dbReference type="SAM" id="Phobius"/>
    </source>
</evidence>
<name>A0A835BAS6_9POAL</name>
<dbReference type="Proteomes" id="UP000636709">
    <property type="component" value="Unassembled WGS sequence"/>
</dbReference>
<dbReference type="EMBL" id="JACEFO010001901">
    <property type="protein sequence ID" value="KAF8694774.1"/>
    <property type="molecule type" value="Genomic_DNA"/>
</dbReference>
<proteinExistence type="predicted"/>
<keyword evidence="1" id="KW-0472">Membrane</keyword>
<feature type="transmembrane region" description="Helical" evidence="1">
    <location>
        <begin position="20"/>
        <end position="43"/>
    </location>
</feature>
<dbReference type="AlphaFoldDB" id="A0A835BAS6"/>
<keyword evidence="1" id="KW-0812">Transmembrane</keyword>
<gene>
    <name evidence="2" type="ORF">HU200_037865</name>
</gene>
<accession>A0A835BAS6</accession>
<evidence type="ECO:0000313" key="3">
    <source>
        <dbReference type="Proteomes" id="UP000636709"/>
    </source>
</evidence>
<sequence>MARALASGGAAAAATGFVQPWLAVLGVALLSVWAITLAVLLCGDSGSGRRRPRYNGAGTGCGASGGGGGCGGGGGGGGGCGGGGGGGGC</sequence>
<keyword evidence="3" id="KW-1185">Reference proteome</keyword>